<name>A0A3Q3DTX7_HIPCM</name>
<feature type="chain" id="PRO_5018690170" description="SUEL-type lectin domain-containing protein" evidence="4">
    <location>
        <begin position="27"/>
        <end position="232"/>
    </location>
</feature>
<keyword evidence="3" id="KW-0677">Repeat</keyword>
<sequence>MPSCFKLSSALLLAAMCFLIAEVVSAEQMTTCDSDRFVVHRLNCDYGVINVQQALYGRSSSLVCSDGRPPQQLANTQCERQGTTDELSSRCNGKKTCVVNTDAFRNPDPCDGTFKYLQTNFTCLPAITVVACEESLAHLFCDVGQVISVYGADYGRRDRTTCTYKRPESQIQNVDCLRPTELVASRCNGENSCTVAARNNVFGDPCGGTYKYLEVAYTCVYPETAKTSSSTL</sequence>
<keyword evidence="1" id="KW-0348">Hemagglutinin</keyword>
<evidence type="ECO:0000313" key="6">
    <source>
        <dbReference type="Ensembl" id="ENSHCOP00000020435.1"/>
    </source>
</evidence>
<organism evidence="6 7">
    <name type="scientific">Hippocampus comes</name>
    <name type="common">Tiger tail seahorse</name>
    <dbReference type="NCBI Taxonomy" id="109280"/>
    <lineage>
        <taxon>Eukaryota</taxon>
        <taxon>Metazoa</taxon>
        <taxon>Chordata</taxon>
        <taxon>Craniata</taxon>
        <taxon>Vertebrata</taxon>
        <taxon>Euteleostomi</taxon>
        <taxon>Actinopterygii</taxon>
        <taxon>Neopterygii</taxon>
        <taxon>Teleostei</taxon>
        <taxon>Neoteleostei</taxon>
        <taxon>Acanthomorphata</taxon>
        <taxon>Syngnathiaria</taxon>
        <taxon>Syngnathiformes</taxon>
        <taxon>Syngnathoidei</taxon>
        <taxon>Syngnathidae</taxon>
        <taxon>Hippocampus</taxon>
    </lineage>
</organism>
<dbReference type="InterPro" id="IPR043159">
    <property type="entry name" value="Lectin_gal-bd_sf"/>
</dbReference>
<reference evidence="6" key="2">
    <citation type="submission" date="2025-09" db="UniProtKB">
        <authorList>
            <consortium name="Ensembl"/>
        </authorList>
    </citation>
    <scope>IDENTIFICATION</scope>
</reference>
<keyword evidence="4" id="KW-0732">Signal</keyword>
<evidence type="ECO:0000256" key="3">
    <source>
        <dbReference type="ARBA" id="ARBA00022737"/>
    </source>
</evidence>
<dbReference type="Gene3D" id="2.60.120.740">
    <property type="match status" value="2"/>
</dbReference>
<dbReference type="GO" id="GO:0030246">
    <property type="term" value="F:carbohydrate binding"/>
    <property type="evidence" value="ECO:0007669"/>
    <property type="project" value="UniProtKB-KW"/>
</dbReference>
<evidence type="ECO:0000256" key="4">
    <source>
        <dbReference type="SAM" id="SignalP"/>
    </source>
</evidence>
<dbReference type="Pfam" id="PF02140">
    <property type="entry name" value="SUEL_Lectin"/>
    <property type="match status" value="2"/>
</dbReference>
<feature type="signal peptide" evidence="4">
    <location>
        <begin position="1"/>
        <end position="26"/>
    </location>
</feature>
<keyword evidence="2" id="KW-0430">Lectin</keyword>
<dbReference type="FunFam" id="2.60.120.740:FF:000003">
    <property type="entry name" value="Protein eva-1 homolog C"/>
    <property type="match status" value="1"/>
</dbReference>
<protein>
    <recommendedName>
        <fullName evidence="5">SUEL-type lectin domain-containing protein</fullName>
    </recommendedName>
</protein>
<dbReference type="Proteomes" id="UP000264820">
    <property type="component" value="Unplaced"/>
</dbReference>
<feature type="domain" description="SUEL-type lectin" evidence="5">
    <location>
        <begin position="131"/>
        <end position="220"/>
    </location>
</feature>
<dbReference type="GeneTree" id="ENSGT00940000154285"/>
<evidence type="ECO:0000256" key="2">
    <source>
        <dbReference type="ARBA" id="ARBA00022734"/>
    </source>
</evidence>
<proteinExistence type="predicted"/>
<dbReference type="PROSITE" id="PS50228">
    <property type="entry name" value="SUEL_LECTIN"/>
    <property type="match status" value="2"/>
</dbReference>
<dbReference type="OMA" id="NYGRTEN"/>
<evidence type="ECO:0000313" key="7">
    <source>
        <dbReference type="Proteomes" id="UP000264820"/>
    </source>
</evidence>
<accession>A0A3Q3DTX7</accession>
<reference evidence="6" key="1">
    <citation type="submission" date="2025-08" db="UniProtKB">
        <authorList>
            <consortium name="Ensembl"/>
        </authorList>
    </citation>
    <scope>IDENTIFICATION</scope>
</reference>
<dbReference type="Ensembl" id="ENSHCOT00000006188.1">
    <property type="protein sequence ID" value="ENSHCOP00000020435.1"/>
    <property type="gene ID" value="ENSHCOG00000006508.1"/>
</dbReference>
<dbReference type="InterPro" id="IPR000922">
    <property type="entry name" value="Lectin_gal-bd_dom"/>
</dbReference>
<evidence type="ECO:0000259" key="5">
    <source>
        <dbReference type="PROSITE" id="PS50228"/>
    </source>
</evidence>
<dbReference type="PANTHER" id="PTHR46780">
    <property type="entry name" value="PROTEIN EVA-1"/>
    <property type="match status" value="1"/>
</dbReference>
<keyword evidence="7" id="KW-1185">Reference proteome</keyword>
<evidence type="ECO:0000256" key="1">
    <source>
        <dbReference type="ARBA" id="ARBA00022546"/>
    </source>
</evidence>
<dbReference type="CDD" id="cd22835">
    <property type="entry name" value="Gal_Rha_Lectin_SML_rpt2"/>
    <property type="match status" value="1"/>
</dbReference>
<dbReference type="CDD" id="cd22833">
    <property type="entry name" value="Gal_Rha_Lectin_CSL1-2_RBL_SML_rpt1"/>
    <property type="match status" value="1"/>
</dbReference>
<dbReference type="AlphaFoldDB" id="A0A3Q3DTX7"/>
<feature type="domain" description="SUEL-type lectin" evidence="5">
    <location>
        <begin position="42"/>
        <end position="124"/>
    </location>
</feature>